<organism evidence="2 3">
    <name type="scientific">Candidatus Giovannonibacteria bacterium GW2011_GWA1_44_29</name>
    <dbReference type="NCBI Taxonomy" id="1618646"/>
    <lineage>
        <taxon>Bacteria</taxon>
        <taxon>Candidatus Giovannoniibacteriota</taxon>
    </lineage>
</organism>
<dbReference type="SUPFAM" id="SSF109604">
    <property type="entry name" value="HD-domain/PDEase-like"/>
    <property type="match status" value="1"/>
</dbReference>
<dbReference type="GO" id="GO:0006203">
    <property type="term" value="P:dGTP catabolic process"/>
    <property type="evidence" value="ECO:0007669"/>
    <property type="project" value="TreeGrafter"/>
</dbReference>
<dbReference type="InterPro" id="IPR050135">
    <property type="entry name" value="dGTPase-like"/>
</dbReference>
<dbReference type="EMBL" id="LCIV01000005">
    <property type="protein sequence ID" value="KKT63698.1"/>
    <property type="molecule type" value="Genomic_DNA"/>
</dbReference>
<dbReference type="AlphaFoldDB" id="A0A0G1IXI9"/>
<keyword evidence="2" id="KW-0378">Hydrolase</keyword>
<reference evidence="2 3" key="1">
    <citation type="journal article" date="2015" name="Nature">
        <title>rRNA introns, odd ribosomes, and small enigmatic genomes across a large radiation of phyla.</title>
        <authorList>
            <person name="Brown C.T."/>
            <person name="Hug L.A."/>
            <person name="Thomas B.C."/>
            <person name="Sharon I."/>
            <person name="Castelle C.J."/>
            <person name="Singh A."/>
            <person name="Wilkins M.J."/>
            <person name="Williams K.H."/>
            <person name="Banfield J.F."/>
        </authorList>
    </citation>
    <scope>NUCLEOTIDE SEQUENCE [LARGE SCALE GENOMIC DNA]</scope>
</reference>
<feature type="domain" description="HD-associated" evidence="1">
    <location>
        <begin position="182"/>
        <end position="313"/>
    </location>
</feature>
<comment type="caution">
    <text evidence="2">The sequence shown here is derived from an EMBL/GenBank/DDBJ whole genome shotgun (WGS) entry which is preliminary data.</text>
</comment>
<name>A0A0G1IXI9_9BACT</name>
<evidence type="ECO:0000313" key="2">
    <source>
        <dbReference type="EMBL" id="KKT63698.1"/>
    </source>
</evidence>
<evidence type="ECO:0000259" key="1">
    <source>
        <dbReference type="Pfam" id="PF19276"/>
    </source>
</evidence>
<dbReference type="GO" id="GO:0008832">
    <property type="term" value="F:dGTPase activity"/>
    <property type="evidence" value="ECO:0007669"/>
    <property type="project" value="TreeGrafter"/>
</dbReference>
<dbReference type="STRING" id="1618646.UW57_C0005G0041"/>
<accession>A0A0G1IXI9</accession>
<dbReference type="InterPro" id="IPR045509">
    <property type="entry name" value="HD_assoc_2"/>
</dbReference>
<dbReference type="PANTHER" id="PTHR11373:SF4">
    <property type="entry name" value="DEOXYNUCLEOSIDE TRIPHOSPHATE TRIPHOSPHOHYDROLASE SAMHD1"/>
    <property type="match status" value="1"/>
</dbReference>
<proteinExistence type="predicted"/>
<dbReference type="PANTHER" id="PTHR11373">
    <property type="entry name" value="DEOXYNUCLEOSIDE TRIPHOSPHATE TRIPHOSPHOHYDROLASE"/>
    <property type="match status" value="1"/>
</dbReference>
<dbReference type="Proteomes" id="UP000034652">
    <property type="component" value="Unassembled WGS sequence"/>
</dbReference>
<protein>
    <submittedName>
        <fullName evidence="2">dGTP triphosphohydrolase</fullName>
    </submittedName>
</protein>
<dbReference type="Pfam" id="PF19276">
    <property type="entry name" value="HD_assoc_2"/>
    <property type="match status" value="1"/>
</dbReference>
<dbReference type="Gene3D" id="1.10.3210.10">
    <property type="entry name" value="Hypothetical protein af1432"/>
    <property type="match status" value="1"/>
</dbReference>
<sequence length="426" mass="48537">MEKIISPKVVSDPIRGIIDIRPVLPMVQTAEFQALAFKYQLGASYMTFPMATHTRQAHSYGAYALTAELTKKWIDLNLISKEEARAVNGFALFHDIGHPAFSHVTEPLCPYDNNEQGLRLIDKLKKEIEACGIDFRLFKDIFANKNPLHLAVHDKNIGTEKLDYLERDGLMTNVGKLSGVSYLVNHIYFINNELVIDPKVIDVAKEVQDFYIKMYKSVYLRKKSVIAQRMMQKMAYALIKDGSLKNSDLMGMRDFELLGKLQASKNPLVERLFSLFMNNNVFKETIVLRHKEFTEARLVAGKPINVFGVDAEIIERFIASPNFQEKNPEKLLEMESTVAEIAGIPPYDVLIAPIVRADRFKGGDIKIYSPQGPFQLKTAYPAHYKNMEEYGRSYAALRVCVPEEYRARLAEENTAKKIFDKILSLI</sequence>
<gene>
    <name evidence="2" type="ORF">UW57_C0005G0041</name>
</gene>
<evidence type="ECO:0000313" key="3">
    <source>
        <dbReference type="Proteomes" id="UP000034652"/>
    </source>
</evidence>